<name>A0A378Y7K6_9NOCA</name>
<accession>A0A378Y7K6</accession>
<feature type="domain" description="Transcription regulator PadR N-terminal" evidence="1">
    <location>
        <begin position="17"/>
        <end position="92"/>
    </location>
</feature>
<evidence type="ECO:0000313" key="3">
    <source>
        <dbReference type="Proteomes" id="UP000255467"/>
    </source>
</evidence>
<sequence>MAKKAAGAALTPMAIAVLALLEERPMHPYEMYQLLRTRREDHLIKIRPGSLYHTVDRLTQHDFAAAEGTDRAGNRPERTIYRITDAGRAALRGQVTELLRQPLREYPIFPVALAESHNLPREQVLAALRERIARLDGDIAELDALRDWVRHRSVPRRYWMVLDYLRAQRATEVGWLRDFVAELESGELTWEAFDPETGERLPDPDERLGHDWAASISEDIFDEVRKGGDTSPTP</sequence>
<dbReference type="STRING" id="1406858.GCA_000710895_01474"/>
<dbReference type="Proteomes" id="UP000255467">
    <property type="component" value="Unassembled WGS sequence"/>
</dbReference>
<dbReference type="RefSeq" id="WP_255222225.1">
    <property type="nucleotide sequence ID" value="NZ_UGRY01000002.1"/>
</dbReference>
<dbReference type="InterPro" id="IPR036388">
    <property type="entry name" value="WH-like_DNA-bd_sf"/>
</dbReference>
<dbReference type="Pfam" id="PF03551">
    <property type="entry name" value="PadR"/>
    <property type="match status" value="1"/>
</dbReference>
<keyword evidence="3" id="KW-1185">Reference proteome</keyword>
<protein>
    <submittedName>
        <fullName evidence="2">Transcriptional regulator, Acidobacterial, PadR-family</fullName>
    </submittedName>
</protein>
<dbReference type="EMBL" id="UGRY01000002">
    <property type="protein sequence ID" value="SUA73064.1"/>
    <property type="molecule type" value="Genomic_DNA"/>
</dbReference>
<proteinExistence type="predicted"/>
<dbReference type="PANTHER" id="PTHR43252:SF2">
    <property type="entry name" value="TRANSCRIPTION REGULATOR, PADR-LIKE FAMILY"/>
    <property type="match status" value="1"/>
</dbReference>
<gene>
    <name evidence="2" type="ORF">NCTC1934_00498</name>
</gene>
<reference evidence="2 3" key="1">
    <citation type="submission" date="2018-06" db="EMBL/GenBank/DDBJ databases">
        <authorList>
            <consortium name="Pathogen Informatics"/>
            <person name="Doyle S."/>
        </authorList>
    </citation>
    <scope>NUCLEOTIDE SEQUENCE [LARGE SCALE GENOMIC DNA]</scope>
    <source>
        <strain evidence="2 3">NCTC1934</strain>
    </source>
</reference>
<organism evidence="2 3">
    <name type="scientific">Nocardia otitidiscaviarum</name>
    <dbReference type="NCBI Taxonomy" id="1823"/>
    <lineage>
        <taxon>Bacteria</taxon>
        <taxon>Bacillati</taxon>
        <taxon>Actinomycetota</taxon>
        <taxon>Actinomycetes</taxon>
        <taxon>Mycobacteriales</taxon>
        <taxon>Nocardiaceae</taxon>
        <taxon>Nocardia</taxon>
    </lineage>
</organism>
<dbReference type="AlphaFoldDB" id="A0A378Y7K6"/>
<dbReference type="InterPro" id="IPR005149">
    <property type="entry name" value="Tscrpt_reg_PadR_N"/>
</dbReference>
<evidence type="ECO:0000259" key="1">
    <source>
        <dbReference type="Pfam" id="PF03551"/>
    </source>
</evidence>
<dbReference type="SUPFAM" id="SSF46785">
    <property type="entry name" value="Winged helix' DNA-binding domain"/>
    <property type="match status" value="1"/>
</dbReference>
<dbReference type="PANTHER" id="PTHR43252">
    <property type="entry name" value="TRANSCRIPTIONAL REGULATOR YQJI"/>
    <property type="match status" value="1"/>
</dbReference>
<evidence type="ECO:0000313" key="2">
    <source>
        <dbReference type="EMBL" id="SUA73064.1"/>
    </source>
</evidence>
<dbReference type="Gene3D" id="1.10.10.10">
    <property type="entry name" value="Winged helix-like DNA-binding domain superfamily/Winged helix DNA-binding domain"/>
    <property type="match status" value="1"/>
</dbReference>
<dbReference type="InterPro" id="IPR036390">
    <property type="entry name" value="WH_DNA-bd_sf"/>
</dbReference>